<dbReference type="SUPFAM" id="SSF48317">
    <property type="entry name" value="Acid phosphatase/Vanadium-dependent haloperoxidase"/>
    <property type="match status" value="1"/>
</dbReference>
<dbReference type="InterPro" id="IPR036938">
    <property type="entry name" value="PAP2/HPO_sf"/>
</dbReference>
<dbReference type="Pfam" id="PF01569">
    <property type="entry name" value="PAP2"/>
    <property type="match status" value="1"/>
</dbReference>
<keyword evidence="5" id="KW-1185">Reference proteome</keyword>
<keyword evidence="2" id="KW-1133">Transmembrane helix</keyword>
<sequence length="229" mass="23590">MWAIHLPGPWPFWHALTRLGEAQLALPLALAAAALQARAPESRSQALRWMGWLGAAVLLTTATKVAFIGWGLGSAALDFTGISGHTMFATAVYPPLAAALAASPSGRARRWATAAGLLLAVLVGLSRYRLGAHSASEVVAGWLTGGVVTAAVLGRGPVPHARPGKAWLAGTALWLALLPGAAPAMDTHALVTRLALRMSGHATPFTRSGLLRAGAPQPPETKPAPPARA</sequence>
<keyword evidence="2" id="KW-0472">Membrane</keyword>
<feature type="region of interest" description="Disordered" evidence="1">
    <location>
        <begin position="207"/>
        <end position="229"/>
    </location>
</feature>
<evidence type="ECO:0000313" key="4">
    <source>
        <dbReference type="EMBL" id="MBE7941221.1"/>
    </source>
</evidence>
<keyword evidence="2" id="KW-0812">Transmembrane</keyword>
<gene>
    <name evidence="4" type="ORF">IM725_11630</name>
</gene>
<name>A0ABR9SFW4_9BURK</name>
<evidence type="ECO:0000256" key="2">
    <source>
        <dbReference type="SAM" id="Phobius"/>
    </source>
</evidence>
<reference evidence="4 5" key="1">
    <citation type="submission" date="2020-10" db="EMBL/GenBank/DDBJ databases">
        <title>Draft genome of Ramlibacter aquaticus LMG 30558.</title>
        <authorList>
            <person name="Props R."/>
        </authorList>
    </citation>
    <scope>NUCLEOTIDE SEQUENCE [LARGE SCALE GENOMIC DNA]</scope>
    <source>
        <strain evidence="4 5">LMG 30558</strain>
    </source>
</reference>
<feature type="transmembrane region" description="Helical" evidence="2">
    <location>
        <begin position="82"/>
        <end position="102"/>
    </location>
</feature>
<feature type="transmembrane region" description="Helical" evidence="2">
    <location>
        <begin position="49"/>
        <end position="70"/>
    </location>
</feature>
<proteinExistence type="predicted"/>
<evidence type="ECO:0000259" key="3">
    <source>
        <dbReference type="SMART" id="SM00014"/>
    </source>
</evidence>
<dbReference type="Gene3D" id="1.20.144.10">
    <property type="entry name" value="Phosphatidic acid phosphatase type 2/haloperoxidase"/>
    <property type="match status" value="1"/>
</dbReference>
<evidence type="ECO:0000256" key="1">
    <source>
        <dbReference type="SAM" id="MobiDB-lite"/>
    </source>
</evidence>
<protein>
    <submittedName>
        <fullName evidence="4">Phosphatase PAP2 family protein</fullName>
    </submittedName>
</protein>
<accession>A0ABR9SFW4</accession>
<dbReference type="EMBL" id="JADDOJ010000043">
    <property type="protein sequence ID" value="MBE7941221.1"/>
    <property type="molecule type" value="Genomic_DNA"/>
</dbReference>
<dbReference type="RefSeq" id="WP_193780761.1">
    <property type="nucleotide sequence ID" value="NZ_JADDOJ010000043.1"/>
</dbReference>
<dbReference type="InterPro" id="IPR000326">
    <property type="entry name" value="PAP2/HPO"/>
</dbReference>
<feature type="compositionally biased region" description="Pro residues" evidence="1">
    <location>
        <begin position="216"/>
        <end position="229"/>
    </location>
</feature>
<dbReference type="Proteomes" id="UP000715965">
    <property type="component" value="Unassembled WGS sequence"/>
</dbReference>
<feature type="domain" description="Phosphatidic acid phosphatase type 2/haloperoxidase" evidence="3">
    <location>
        <begin position="25"/>
        <end position="153"/>
    </location>
</feature>
<organism evidence="4 5">
    <name type="scientific">Ramlibacter aquaticus</name>
    <dbReference type="NCBI Taxonomy" id="2780094"/>
    <lineage>
        <taxon>Bacteria</taxon>
        <taxon>Pseudomonadati</taxon>
        <taxon>Pseudomonadota</taxon>
        <taxon>Betaproteobacteria</taxon>
        <taxon>Burkholderiales</taxon>
        <taxon>Comamonadaceae</taxon>
        <taxon>Ramlibacter</taxon>
    </lineage>
</organism>
<evidence type="ECO:0000313" key="5">
    <source>
        <dbReference type="Proteomes" id="UP000715965"/>
    </source>
</evidence>
<feature type="transmembrane region" description="Helical" evidence="2">
    <location>
        <begin position="20"/>
        <end position="37"/>
    </location>
</feature>
<comment type="caution">
    <text evidence="4">The sequence shown here is derived from an EMBL/GenBank/DDBJ whole genome shotgun (WGS) entry which is preliminary data.</text>
</comment>
<dbReference type="SMART" id="SM00014">
    <property type="entry name" value="acidPPc"/>
    <property type="match status" value="1"/>
</dbReference>